<evidence type="ECO:0000256" key="1">
    <source>
        <dbReference type="ARBA" id="ARBA00004370"/>
    </source>
</evidence>
<sequence>MDASSGNMTVVIAYRDSFTKAVTKNAIVVVLSISINYINAGLIRTFCKHQIFYTNPRYILFIHLVVNDIIQVTLTVLLFIISYTIYKFSVSVCCTFILIALFATENTPLNLACMAVECYIAICVPLRHVQICTVKRTLMLIGLIWATSMLSVLPDLFITLAIEPLDFFHSKVFCLRETAFRNPHIIQKRDITYMVYLVIVWLIIFYTYFKIMFTAKTASKDAKKARNTILLHGFQIFYLNPRYILFIHLVLNDMLQLTVTISLLVFSYFFYKINASFCCLLITLAVFTTFNTPLNLAVMAVECYIAICLPLRHAELCTIKRTYIVIGWIWVMSAVSMLPDVFIVMATEPSRLFYSTIFCERDNLFRHPISLKKRDVSHIISLIGVWLTLFYTYFKIFFAAKAAKEVKSGDGNATKARNTILLHGFQLLLCMLTYVGPIVKKALFYWFPKYYVHAAFVCYIIIQILPRFISPIVYGLRDKTFRQYLKNYLLCTVRTSRKNPGQWKS</sequence>
<evidence type="ECO:0000256" key="5">
    <source>
        <dbReference type="SAM" id="Phobius"/>
    </source>
</evidence>
<protein>
    <recommendedName>
        <fullName evidence="6">G-protein coupled receptors family 1 profile domain-containing protein</fullName>
    </recommendedName>
</protein>
<evidence type="ECO:0000313" key="8">
    <source>
        <dbReference type="Proteomes" id="UP000438429"/>
    </source>
</evidence>
<feature type="domain" description="G-protein coupled receptors family 1 profile" evidence="6">
    <location>
        <begin position="38"/>
        <end position="226"/>
    </location>
</feature>
<reference evidence="7 8" key="1">
    <citation type="submission" date="2019-06" db="EMBL/GenBank/DDBJ databases">
        <title>Draft genomes of female and male turbot (Scophthalmus maximus).</title>
        <authorList>
            <person name="Xu H."/>
            <person name="Xu X.-W."/>
            <person name="Shao C."/>
            <person name="Chen S."/>
        </authorList>
    </citation>
    <scope>NUCLEOTIDE SEQUENCE [LARGE SCALE GENOMIC DNA]</scope>
    <source>
        <strain evidence="7">Ysfricsl-2016a</strain>
        <tissue evidence="7">Blood</tissue>
    </source>
</reference>
<feature type="transmembrane region" description="Helical" evidence="5">
    <location>
        <begin position="191"/>
        <end position="209"/>
    </location>
</feature>
<proteinExistence type="predicted"/>
<dbReference type="SUPFAM" id="SSF81321">
    <property type="entry name" value="Family A G protein-coupled receptor-like"/>
    <property type="match status" value="2"/>
</dbReference>
<feature type="transmembrane region" description="Helical" evidence="5">
    <location>
        <begin position="229"/>
        <end position="251"/>
    </location>
</feature>
<comment type="caution">
    <text evidence="7">The sequence shown here is derived from an EMBL/GenBank/DDBJ whole genome shotgun (WGS) entry which is preliminary data.</text>
</comment>
<feature type="transmembrane region" description="Helical" evidence="5">
    <location>
        <begin position="263"/>
        <end position="287"/>
    </location>
</feature>
<keyword evidence="4 5" id="KW-0472">Membrane</keyword>
<dbReference type="EMBL" id="VEVO01000011">
    <property type="protein sequence ID" value="KAF0034732.1"/>
    <property type="molecule type" value="Genomic_DNA"/>
</dbReference>
<dbReference type="GO" id="GO:0005549">
    <property type="term" value="F:odorant binding"/>
    <property type="evidence" value="ECO:0007669"/>
    <property type="project" value="TreeGrafter"/>
</dbReference>
<feature type="transmembrane region" description="Helical" evidence="5">
    <location>
        <begin position="26"/>
        <end position="46"/>
    </location>
</feature>
<dbReference type="Pfam" id="PF00001">
    <property type="entry name" value="7tm_1"/>
    <property type="match status" value="2"/>
</dbReference>
<evidence type="ECO:0000256" key="2">
    <source>
        <dbReference type="ARBA" id="ARBA00022692"/>
    </source>
</evidence>
<name>A0A6A4SXH6_SCOMX</name>
<organism evidence="7 8">
    <name type="scientific">Scophthalmus maximus</name>
    <name type="common">Turbot</name>
    <name type="synonym">Psetta maxima</name>
    <dbReference type="NCBI Taxonomy" id="52904"/>
    <lineage>
        <taxon>Eukaryota</taxon>
        <taxon>Metazoa</taxon>
        <taxon>Chordata</taxon>
        <taxon>Craniata</taxon>
        <taxon>Vertebrata</taxon>
        <taxon>Euteleostomi</taxon>
        <taxon>Actinopterygii</taxon>
        <taxon>Neopterygii</taxon>
        <taxon>Teleostei</taxon>
        <taxon>Neoteleostei</taxon>
        <taxon>Acanthomorphata</taxon>
        <taxon>Carangaria</taxon>
        <taxon>Pleuronectiformes</taxon>
        <taxon>Pleuronectoidei</taxon>
        <taxon>Scophthalmidae</taxon>
        <taxon>Scophthalmus</taxon>
    </lineage>
</organism>
<feature type="transmembrane region" description="Helical" evidence="5">
    <location>
        <begin position="420"/>
        <end position="439"/>
    </location>
</feature>
<keyword evidence="3 5" id="KW-1133">Transmembrane helix</keyword>
<feature type="transmembrane region" description="Helical" evidence="5">
    <location>
        <begin position="85"/>
        <end position="102"/>
    </location>
</feature>
<dbReference type="GO" id="GO:0004930">
    <property type="term" value="F:G protein-coupled receptor activity"/>
    <property type="evidence" value="ECO:0007669"/>
    <property type="project" value="InterPro"/>
</dbReference>
<feature type="transmembrane region" description="Helical" evidence="5">
    <location>
        <begin position="323"/>
        <end position="346"/>
    </location>
</feature>
<dbReference type="InterPro" id="IPR000276">
    <property type="entry name" value="GPCR_Rhodpsn"/>
</dbReference>
<dbReference type="PANTHER" id="PTHR26451">
    <property type="entry name" value="G_PROTEIN_RECEP_F1_2 DOMAIN-CONTAINING PROTEIN"/>
    <property type="match status" value="1"/>
</dbReference>
<dbReference type="Proteomes" id="UP000438429">
    <property type="component" value="Unassembled WGS sequence"/>
</dbReference>
<feature type="transmembrane region" description="Helical" evidence="5">
    <location>
        <begin position="109"/>
        <end position="127"/>
    </location>
</feature>
<feature type="transmembrane region" description="Helical" evidence="5">
    <location>
        <begin position="379"/>
        <end position="400"/>
    </location>
</feature>
<dbReference type="PRINTS" id="PR00237">
    <property type="entry name" value="GPCRRHODOPSN"/>
</dbReference>
<dbReference type="AlphaFoldDB" id="A0A6A4SXH6"/>
<evidence type="ECO:0000256" key="4">
    <source>
        <dbReference type="ARBA" id="ARBA00023136"/>
    </source>
</evidence>
<keyword evidence="2 5" id="KW-0812">Transmembrane</keyword>
<dbReference type="InterPro" id="IPR017452">
    <property type="entry name" value="GPCR_Rhodpsn_7TM"/>
</dbReference>
<dbReference type="PROSITE" id="PS50262">
    <property type="entry name" value="G_PROTEIN_RECEP_F1_2"/>
    <property type="match status" value="2"/>
</dbReference>
<evidence type="ECO:0000313" key="7">
    <source>
        <dbReference type="EMBL" id="KAF0034732.1"/>
    </source>
</evidence>
<feature type="transmembrane region" description="Helical" evidence="5">
    <location>
        <begin position="58"/>
        <end position="79"/>
    </location>
</feature>
<dbReference type="PANTHER" id="PTHR26451:SF998">
    <property type="entry name" value="ODORANT RECEPTOR-RELATED"/>
    <property type="match status" value="1"/>
</dbReference>
<dbReference type="CDD" id="cd00637">
    <property type="entry name" value="7tm_classA_rhodopsin-like"/>
    <property type="match status" value="2"/>
</dbReference>
<feature type="transmembrane region" description="Helical" evidence="5">
    <location>
        <begin position="139"/>
        <end position="162"/>
    </location>
</feature>
<evidence type="ECO:0000259" key="6">
    <source>
        <dbReference type="PROSITE" id="PS50262"/>
    </source>
</evidence>
<dbReference type="FunFam" id="1.20.1070.10:FF:000096">
    <property type="entry name" value="Odorant receptor 131-2"/>
    <property type="match status" value="2"/>
</dbReference>
<dbReference type="GO" id="GO:0016020">
    <property type="term" value="C:membrane"/>
    <property type="evidence" value="ECO:0007669"/>
    <property type="project" value="UniProtKB-SubCell"/>
</dbReference>
<comment type="subcellular location">
    <subcellularLocation>
        <location evidence="1">Membrane</location>
    </subcellularLocation>
</comment>
<gene>
    <name evidence="7" type="ORF">F2P81_012490</name>
</gene>
<feature type="transmembrane region" description="Helical" evidence="5">
    <location>
        <begin position="451"/>
        <end position="476"/>
    </location>
</feature>
<evidence type="ECO:0000256" key="3">
    <source>
        <dbReference type="ARBA" id="ARBA00022989"/>
    </source>
</evidence>
<dbReference type="GO" id="GO:0004984">
    <property type="term" value="F:olfactory receptor activity"/>
    <property type="evidence" value="ECO:0007669"/>
    <property type="project" value="TreeGrafter"/>
</dbReference>
<feature type="domain" description="G-protein coupled receptors family 1 profile" evidence="6">
    <location>
        <begin position="222"/>
        <end position="474"/>
    </location>
</feature>
<accession>A0A6A4SXH6</accession>
<dbReference type="InterPro" id="IPR052921">
    <property type="entry name" value="GPCR1_Superfamily_Member"/>
</dbReference>
<dbReference type="Gene3D" id="1.20.1070.10">
    <property type="entry name" value="Rhodopsin 7-helix transmembrane proteins"/>
    <property type="match status" value="2"/>
</dbReference>